<proteinExistence type="predicted"/>
<keyword evidence="3" id="KW-1185">Reference proteome</keyword>
<dbReference type="Proteomes" id="UP000092124">
    <property type="component" value="Unassembled WGS sequence"/>
</dbReference>
<dbReference type="AlphaFoldDB" id="A0A1A6GZM3"/>
<protein>
    <submittedName>
        <fullName evidence="2">Uncharacterized protein</fullName>
    </submittedName>
</protein>
<feature type="compositionally biased region" description="Polar residues" evidence="1">
    <location>
        <begin position="42"/>
        <end position="54"/>
    </location>
</feature>
<organism evidence="2 3">
    <name type="scientific">Neotoma lepida</name>
    <name type="common">Desert woodrat</name>
    <dbReference type="NCBI Taxonomy" id="56216"/>
    <lineage>
        <taxon>Eukaryota</taxon>
        <taxon>Metazoa</taxon>
        <taxon>Chordata</taxon>
        <taxon>Craniata</taxon>
        <taxon>Vertebrata</taxon>
        <taxon>Euteleostomi</taxon>
        <taxon>Mammalia</taxon>
        <taxon>Eutheria</taxon>
        <taxon>Euarchontoglires</taxon>
        <taxon>Glires</taxon>
        <taxon>Rodentia</taxon>
        <taxon>Myomorpha</taxon>
        <taxon>Muroidea</taxon>
        <taxon>Cricetidae</taxon>
        <taxon>Neotominae</taxon>
        <taxon>Neotoma</taxon>
    </lineage>
</organism>
<evidence type="ECO:0000313" key="2">
    <source>
        <dbReference type="EMBL" id="OBS70807.1"/>
    </source>
</evidence>
<comment type="caution">
    <text evidence="2">The sequence shown here is derived from an EMBL/GenBank/DDBJ whole genome shotgun (WGS) entry which is preliminary data.</text>
</comment>
<accession>A0A1A6GZM3</accession>
<gene>
    <name evidence="2" type="ORF">A6R68_00662</name>
</gene>
<evidence type="ECO:0000313" key="3">
    <source>
        <dbReference type="Proteomes" id="UP000092124"/>
    </source>
</evidence>
<name>A0A1A6GZM3_NEOLE</name>
<dbReference type="EMBL" id="LZPO01066270">
    <property type="protein sequence ID" value="OBS70807.1"/>
    <property type="molecule type" value="Genomic_DNA"/>
</dbReference>
<evidence type="ECO:0000256" key="1">
    <source>
        <dbReference type="SAM" id="MobiDB-lite"/>
    </source>
</evidence>
<reference evidence="2 3" key="1">
    <citation type="submission" date="2016-06" db="EMBL/GenBank/DDBJ databases">
        <title>The Draft Genome Sequence and Annotation of the Desert Woodrat Neotoma lepida.</title>
        <authorList>
            <person name="Campbell M."/>
            <person name="Oakeson K.F."/>
            <person name="Yandell M."/>
            <person name="Halpert J.R."/>
            <person name="Dearing D."/>
        </authorList>
    </citation>
    <scope>NUCLEOTIDE SEQUENCE [LARGE SCALE GENOMIC DNA]</scope>
    <source>
        <strain evidence="2">417</strain>
        <tissue evidence="2">Liver</tissue>
    </source>
</reference>
<feature type="region of interest" description="Disordered" evidence="1">
    <location>
        <begin position="40"/>
        <end position="65"/>
    </location>
</feature>
<sequence length="65" mass="7244">MAVDVQDTPNACAAFSFLCYEGQGRQWRFAEFRDSAKKKVNKSQARESTVTTATAMGPPQPYLIQ</sequence>